<feature type="compositionally biased region" description="Polar residues" evidence="1">
    <location>
        <begin position="114"/>
        <end position="131"/>
    </location>
</feature>
<reference evidence="2 3" key="1">
    <citation type="submission" date="2018-01" db="EMBL/GenBank/DDBJ databases">
        <title>Complete genome sequence of Salinigranum rubrum GX10T, an extremely halophilic archaeon isolated from a marine solar saltern.</title>
        <authorList>
            <person name="Han S."/>
        </authorList>
    </citation>
    <scope>NUCLEOTIDE SEQUENCE [LARGE SCALE GENOMIC DNA]</scope>
    <source>
        <strain evidence="2 3">GX10</strain>
    </source>
</reference>
<sequence>MPRGTRGGGAPTIQHASTGSGGFEVTEVAVVDPSGTQHTEANGVGVLGAGDTAEVPLARFATAGGHAAHSPRSRETVRRRRRGGQKRPPHTSGVRERLRANRVDGDDDGRTEQSTDGDGSTAVLRSSAPSR</sequence>
<feature type="compositionally biased region" description="Basic and acidic residues" evidence="1">
    <location>
        <begin position="93"/>
        <end position="113"/>
    </location>
</feature>
<dbReference type="EMBL" id="CP026309">
    <property type="protein sequence ID" value="AUV82632.1"/>
    <property type="molecule type" value="Genomic_DNA"/>
</dbReference>
<proteinExistence type="predicted"/>
<accession>A0A2I8VL24</accession>
<dbReference type="AlphaFoldDB" id="A0A2I8VL24"/>
<feature type="region of interest" description="Disordered" evidence="1">
    <location>
        <begin position="61"/>
        <end position="131"/>
    </location>
</feature>
<keyword evidence="3" id="KW-1185">Reference proteome</keyword>
<gene>
    <name evidence="2" type="ORF">C2R22_14110</name>
</gene>
<evidence type="ECO:0000313" key="3">
    <source>
        <dbReference type="Proteomes" id="UP000236584"/>
    </source>
</evidence>
<feature type="compositionally biased region" description="Basic residues" evidence="1">
    <location>
        <begin position="77"/>
        <end position="89"/>
    </location>
</feature>
<dbReference type="Proteomes" id="UP000236584">
    <property type="component" value="Chromosome"/>
</dbReference>
<organism evidence="2 3">
    <name type="scientific">Salinigranum rubrum</name>
    <dbReference type="NCBI Taxonomy" id="755307"/>
    <lineage>
        <taxon>Archaea</taxon>
        <taxon>Methanobacteriati</taxon>
        <taxon>Methanobacteriota</taxon>
        <taxon>Stenosarchaea group</taxon>
        <taxon>Halobacteria</taxon>
        <taxon>Halobacteriales</taxon>
        <taxon>Haloferacaceae</taxon>
        <taxon>Salinigranum</taxon>
    </lineage>
</organism>
<name>A0A2I8VL24_9EURY</name>
<feature type="compositionally biased region" description="Gly residues" evidence="1">
    <location>
        <begin position="1"/>
        <end position="10"/>
    </location>
</feature>
<feature type="region of interest" description="Disordered" evidence="1">
    <location>
        <begin position="1"/>
        <end position="24"/>
    </location>
</feature>
<protein>
    <submittedName>
        <fullName evidence="2">Uncharacterized protein</fullName>
    </submittedName>
</protein>
<dbReference type="KEGG" id="srub:C2R22_14110"/>
<evidence type="ECO:0000256" key="1">
    <source>
        <dbReference type="SAM" id="MobiDB-lite"/>
    </source>
</evidence>
<evidence type="ECO:0000313" key="2">
    <source>
        <dbReference type="EMBL" id="AUV82632.1"/>
    </source>
</evidence>